<dbReference type="InterPro" id="IPR037171">
    <property type="entry name" value="NagB/RpiA_transferase-like"/>
</dbReference>
<keyword evidence="4" id="KW-0677">Repeat</keyword>
<comment type="caution">
    <text evidence="11">The sequence shown here is derived from an EMBL/GenBank/DDBJ whole genome shotgun (WGS) entry which is preliminary data.</text>
</comment>
<dbReference type="InterPro" id="IPR004452">
    <property type="entry name" value="LutB/LldF"/>
</dbReference>
<feature type="compositionally biased region" description="Low complexity" evidence="8">
    <location>
        <begin position="531"/>
        <end position="552"/>
    </location>
</feature>
<dbReference type="InterPro" id="IPR017900">
    <property type="entry name" value="4Fe4S_Fe_S_CS"/>
</dbReference>
<proteinExistence type="predicted"/>
<keyword evidence="3" id="KW-0479">Metal-binding</keyword>
<reference evidence="11 13" key="1">
    <citation type="submission" date="2023-10" db="EMBL/GenBank/DDBJ databases">
        <title>Whole Genome based description of the genera Actinobaculum and Actinotignum reveals a complex phylogenetic relationship within the species included in the genus Actinotignum.</title>
        <authorList>
            <person name="Jensen C.S."/>
            <person name="Dargis R."/>
            <person name="Kemp M."/>
            <person name="Christensen J.J."/>
        </authorList>
    </citation>
    <scope>NUCLEOTIDE SEQUENCE</scope>
    <source>
        <strain evidence="12 13">SLA_B089</strain>
        <strain evidence="11">SLA_B245</strain>
    </source>
</reference>
<evidence type="ECO:0000256" key="4">
    <source>
        <dbReference type="ARBA" id="ARBA00022737"/>
    </source>
</evidence>
<keyword evidence="13" id="KW-1185">Reference proteome</keyword>
<dbReference type="PROSITE" id="PS00198">
    <property type="entry name" value="4FE4S_FER_1"/>
    <property type="match status" value="1"/>
</dbReference>
<dbReference type="Gene3D" id="3.40.50.10420">
    <property type="entry name" value="NagB/RpiA/CoA transferase-like"/>
    <property type="match status" value="1"/>
</dbReference>
<dbReference type="GeneID" id="92813347"/>
<dbReference type="Proteomes" id="UP001284901">
    <property type="component" value="Unassembled WGS sequence"/>
</dbReference>
<keyword evidence="6" id="KW-0408">Iron</keyword>
<dbReference type="PANTHER" id="PTHR47153:SF2">
    <property type="entry name" value="LACTATE UTILIZATION PROTEIN B"/>
    <property type="match status" value="1"/>
</dbReference>
<evidence type="ECO:0000256" key="3">
    <source>
        <dbReference type="ARBA" id="ARBA00022723"/>
    </source>
</evidence>
<dbReference type="Gene3D" id="1.10.1060.10">
    <property type="entry name" value="Alpha-helical ferredoxin"/>
    <property type="match status" value="1"/>
</dbReference>
<dbReference type="SUPFAM" id="SSF100950">
    <property type="entry name" value="NagB/RpiA/CoA transferase-like"/>
    <property type="match status" value="1"/>
</dbReference>
<dbReference type="NCBIfam" id="TIGR00273">
    <property type="entry name" value="LutB/LldF family L-lactate oxidation iron-sulfur protein"/>
    <property type="match status" value="1"/>
</dbReference>
<feature type="domain" description="4Fe-4S ferredoxin-type" evidence="10">
    <location>
        <begin position="328"/>
        <end position="397"/>
    </location>
</feature>
<dbReference type="EMBL" id="JAWNFY010000017">
    <property type="protein sequence ID" value="MDY5146695.1"/>
    <property type="molecule type" value="Genomic_DNA"/>
</dbReference>
<feature type="region of interest" description="Disordered" evidence="8">
    <location>
        <begin position="512"/>
        <end position="584"/>
    </location>
</feature>
<dbReference type="GO" id="GO:0046872">
    <property type="term" value="F:metal ion binding"/>
    <property type="evidence" value="ECO:0007669"/>
    <property type="project" value="UniProtKB-KW"/>
</dbReference>
<name>A0AAW9HKZ5_9ACTO</name>
<evidence type="ECO:0000256" key="2">
    <source>
        <dbReference type="ARBA" id="ARBA00022485"/>
    </source>
</evidence>
<evidence type="ECO:0000313" key="11">
    <source>
        <dbReference type="EMBL" id="MDY5141201.1"/>
    </source>
</evidence>
<dbReference type="Pfam" id="PF02589">
    <property type="entry name" value="LUD_dom"/>
    <property type="match status" value="1"/>
</dbReference>
<dbReference type="PANTHER" id="PTHR47153">
    <property type="entry name" value="LACTATE UTILIZATION PROTEIN B"/>
    <property type="match status" value="1"/>
</dbReference>
<dbReference type="InterPro" id="IPR024185">
    <property type="entry name" value="FTHF_cligase-like_sf"/>
</dbReference>
<dbReference type="Proteomes" id="UP001288320">
    <property type="component" value="Unassembled WGS sequence"/>
</dbReference>
<evidence type="ECO:0000259" key="10">
    <source>
        <dbReference type="Pfam" id="PF13183"/>
    </source>
</evidence>
<dbReference type="RefSeq" id="WP_101595703.1">
    <property type="nucleotide sequence ID" value="NZ_CAUPFC010000012.1"/>
</dbReference>
<dbReference type="AlphaFoldDB" id="A0AAW9HKZ5"/>
<keyword evidence="2" id="KW-0004">4Fe-4S</keyword>
<keyword evidence="1" id="KW-0813">Transport</keyword>
<evidence type="ECO:0000256" key="5">
    <source>
        <dbReference type="ARBA" id="ARBA00022982"/>
    </source>
</evidence>
<dbReference type="EMBL" id="JAWNFV010000017">
    <property type="protein sequence ID" value="MDY5141201.1"/>
    <property type="molecule type" value="Genomic_DNA"/>
</dbReference>
<dbReference type="InterPro" id="IPR003741">
    <property type="entry name" value="LUD_dom"/>
</dbReference>
<dbReference type="GO" id="GO:0006089">
    <property type="term" value="P:lactate metabolic process"/>
    <property type="evidence" value="ECO:0007669"/>
    <property type="project" value="InterPro"/>
</dbReference>
<evidence type="ECO:0000313" key="14">
    <source>
        <dbReference type="Proteomes" id="UP001288320"/>
    </source>
</evidence>
<evidence type="ECO:0000256" key="7">
    <source>
        <dbReference type="ARBA" id="ARBA00023014"/>
    </source>
</evidence>
<dbReference type="SUPFAM" id="SSF54862">
    <property type="entry name" value="4Fe-4S ferredoxins"/>
    <property type="match status" value="1"/>
</dbReference>
<evidence type="ECO:0000256" key="1">
    <source>
        <dbReference type="ARBA" id="ARBA00022448"/>
    </source>
</evidence>
<feature type="domain" description="LUD" evidence="9">
    <location>
        <begin position="84"/>
        <end position="312"/>
    </location>
</feature>
<accession>A0AAW9HKZ5</accession>
<organism evidence="11 14">
    <name type="scientific">Actinotignum timonense</name>
    <dbReference type="NCBI Taxonomy" id="1870995"/>
    <lineage>
        <taxon>Bacteria</taxon>
        <taxon>Bacillati</taxon>
        <taxon>Actinomycetota</taxon>
        <taxon>Actinomycetes</taxon>
        <taxon>Actinomycetales</taxon>
        <taxon>Actinomycetaceae</taxon>
        <taxon>Actinotignum</taxon>
    </lineage>
</organism>
<evidence type="ECO:0000313" key="13">
    <source>
        <dbReference type="Proteomes" id="UP001284901"/>
    </source>
</evidence>
<evidence type="ECO:0000259" key="9">
    <source>
        <dbReference type="Pfam" id="PF02589"/>
    </source>
</evidence>
<keyword evidence="5" id="KW-0249">Electron transport</keyword>
<dbReference type="GO" id="GO:0051539">
    <property type="term" value="F:4 iron, 4 sulfur cluster binding"/>
    <property type="evidence" value="ECO:0007669"/>
    <property type="project" value="UniProtKB-KW"/>
</dbReference>
<dbReference type="InterPro" id="IPR009051">
    <property type="entry name" value="Helical_ferredxn"/>
</dbReference>
<dbReference type="Pfam" id="PF13183">
    <property type="entry name" value="Fer4_8"/>
    <property type="match status" value="1"/>
</dbReference>
<sequence length="584" mass="63868">MKTLKLERLTPAPPEGDLLDSPAFPKAAVRELGNETQAKNLHHATHTIRAKRQAVVSELDNWQDIRQAGADIKNRVGRHLDHYLAEFEKNATAAGAHVHWARDAEEANRIVIDLVRATGESEVTKVKSMVSQEIDLNEHLEEARIAAWETDLAELIVQLGHDRPSHILVPAIHRNRSEVREIFLREMGQYGTPCPPDVTDEPAELAAAARVHLREKFMRTKVGISGANFAIAETGSLVVVESEGNGRMNLTLPETLISVVGIEKILPTFQDLEVFLQLLPRSSTGERMAPYGTIWTGAREGDGPRDVHIILLDNGRTKVLSDPIGRAALRCIRCSACLNICPVYEKVGGHAYGSVYPGPIGAILNPQIRGLESVVDRSLPFASTLCGACNEVCPVKIPISNILVHLRRKAVDKKRAEAGLRPHVEPILMAGGGWVMGKGWRLGAAARLASVGGRVMGLFMHHIGNWHIPGVHRWTRARDVPMLPKHSARATFARRKKREARQLKHMQKELQKKLQGQLGCDPSVIDGAANSPTTPQQLPQLPPAAGQSAPGQNTPANAPKLPQLPPNPTCAPDIFGRPTTEELS</sequence>
<dbReference type="InterPro" id="IPR017896">
    <property type="entry name" value="4Fe4S_Fe-S-bd"/>
</dbReference>
<evidence type="ECO:0000256" key="6">
    <source>
        <dbReference type="ARBA" id="ARBA00023004"/>
    </source>
</evidence>
<evidence type="ECO:0000256" key="8">
    <source>
        <dbReference type="SAM" id="MobiDB-lite"/>
    </source>
</evidence>
<evidence type="ECO:0000313" key="12">
    <source>
        <dbReference type="EMBL" id="MDY5146695.1"/>
    </source>
</evidence>
<keyword evidence="7" id="KW-0411">Iron-sulfur</keyword>
<protein>
    <submittedName>
        <fullName evidence="11">LutB/LldF family L-lactate oxidation iron-sulfur protein</fullName>
    </submittedName>
</protein>
<gene>
    <name evidence="11" type="ORF">R6G74_07785</name>
    <name evidence="12" type="ORF">R6P33_06665</name>
</gene>